<dbReference type="AlphaFoldDB" id="A0A067G1Z1"/>
<dbReference type="PANTHER" id="PTHR43520">
    <property type="entry name" value="ATP7, ISOFORM B"/>
    <property type="match status" value="1"/>
</dbReference>
<dbReference type="Gene3D" id="3.30.70.100">
    <property type="match status" value="1"/>
</dbReference>
<name>A0A067G1Z1_CITSI</name>
<feature type="non-terminal residue" evidence="4">
    <location>
        <position position="237"/>
    </location>
</feature>
<dbReference type="Pfam" id="PF00403">
    <property type="entry name" value="HMA"/>
    <property type="match status" value="1"/>
</dbReference>
<dbReference type="SUPFAM" id="SSF55008">
    <property type="entry name" value="HMA, heavy metal-associated domain"/>
    <property type="match status" value="1"/>
</dbReference>
<evidence type="ECO:0000259" key="3">
    <source>
        <dbReference type="PROSITE" id="PS50846"/>
    </source>
</evidence>
<keyword evidence="1" id="KW-1278">Translocase</keyword>
<evidence type="ECO:0000256" key="1">
    <source>
        <dbReference type="ARBA" id="ARBA00022967"/>
    </source>
</evidence>
<organism evidence="4 5">
    <name type="scientific">Citrus sinensis</name>
    <name type="common">Sweet orange</name>
    <name type="synonym">Citrus aurantium var. sinensis</name>
    <dbReference type="NCBI Taxonomy" id="2711"/>
    <lineage>
        <taxon>Eukaryota</taxon>
        <taxon>Viridiplantae</taxon>
        <taxon>Streptophyta</taxon>
        <taxon>Embryophyta</taxon>
        <taxon>Tracheophyta</taxon>
        <taxon>Spermatophyta</taxon>
        <taxon>Magnoliopsida</taxon>
        <taxon>eudicotyledons</taxon>
        <taxon>Gunneridae</taxon>
        <taxon>Pentapetalae</taxon>
        <taxon>rosids</taxon>
        <taxon>malvids</taxon>
        <taxon>Sapindales</taxon>
        <taxon>Rutaceae</taxon>
        <taxon>Aurantioideae</taxon>
        <taxon>Citrus</taxon>
    </lineage>
</organism>
<sequence>MATDLLRLSLSPYPNLVFTYRYTKKFHFDRVDIASRPKRRRRRRVPAVSNSLETRTQPQNAPFELPKRRVDSTVLLDVSGMMCGGCVARVKSVLTADDRVDSVAVNMLTETAAIKLRTEAVEESEEVVNNVAESLGKRLMECGFEAKRRVSGTGVAENVKKWKELAKKREDLLVKSRNRVALAWTLVALCCGSHASHILHSLGIHIAHGPLWELLDNSYVKGGFALGALFGPGRASL</sequence>
<evidence type="ECO:0000313" key="5">
    <source>
        <dbReference type="Proteomes" id="UP000027120"/>
    </source>
</evidence>
<proteinExistence type="predicted"/>
<gene>
    <name evidence="4" type="ORF">CISIN_1g0027702mg</name>
</gene>
<dbReference type="CDD" id="cd00371">
    <property type="entry name" value="HMA"/>
    <property type="match status" value="1"/>
</dbReference>
<protein>
    <recommendedName>
        <fullName evidence="3">HMA domain-containing protein</fullName>
    </recommendedName>
</protein>
<reference evidence="4 5" key="1">
    <citation type="submission" date="2014-04" db="EMBL/GenBank/DDBJ databases">
        <authorList>
            <consortium name="International Citrus Genome Consortium"/>
            <person name="Gmitter F."/>
            <person name="Chen C."/>
            <person name="Farmerie W."/>
            <person name="Harkins T."/>
            <person name="Desany B."/>
            <person name="Mohiuddin M."/>
            <person name="Kodira C."/>
            <person name="Borodovsky M."/>
            <person name="Lomsadze A."/>
            <person name="Burns P."/>
            <person name="Jenkins J."/>
            <person name="Prochnik S."/>
            <person name="Shu S."/>
            <person name="Chapman J."/>
            <person name="Pitluck S."/>
            <person name="Schmutz J."/>
            <person name="Rokhsar D."/>
        </authorList>
    </citation>
    <scope>NUCLEOTIDE SEQUENCE</scope>
</reference>
<dbReference type="EMBL" id="KK784885">
    <property type="protein sequence ID" value="KDO73634.1"/>
    <property type="molecule type" value="Genomic_DNA"/>
</dbReference>
<evidence type="ECO:0000313" key="4">
    <source>
        <dbReference type="EMBL" id="KDO73634.1"/>
    </source>
</evidence>
<feature type="compositionally biased region" description="Polar residues" evidence="2">
    <location>
        <begin position="48"/>
        <end position="60"/>
    </location>
</feature>
<dbReference type="InterPro" id="IPR036163">
    <property type="entry name" value="HMA_dom_sf"/>
</dbReference>
<dbReference type="Proteomes" id="UP000027120">
    <property type="component" value="Unassembled WGS sequence"/>
</dbReference>
<feature type="domain" description="HMA" evidence="3">
    <location>
        <begin position="72"/>
        <end position="147"/>
    </location>
</feature>
<accession>A0A067G1Z1</accession>
<dbReference type="InterPro" id="IPR006121">
    <property type="entry name" value="HMA_dom"/>
</dbReference>
<evidence type="ECO:0000256" key="2">
    <source>
        <dbReference type="SAM" id="MobiDB-lite"/>
    </source>
</evidence>
<dbReference type="PANTHER" id="PTHR43520:SF19">
    <property type="entry name" value="COPPER-TRANSPORTING ATPASE PAA2, CHLOROPLASTIC"/>
    <property type="match status" value="1"/>
</dbReference>
<dbReference type="STRING" id="2711.A0A067G1Z1"/>
<feature type="region of interest" description="Disordered" evidence="2">
    <location>
        <begin position="39"/>
        <end position="61"/>
    </location>
</feature>
<keyword evidence="5" id="KW-1185">Reference proteome</keyword>
<dbReference type="GO" id="GO:0046872">
    <property type="term" value="F:metal ion binding"/>
    <property type="evidence" value="ECO:0007669"/>
    <property type="project" value="UniProtKB-KW"/>
</dbReference>
<dbReference type="PROSITE" id="PS50846">
    <property type="entry name" value="HMA_2"/>
    <property type="match status" value="1"/>
</dbReference>